<dbReference type="SUPFAM" id="SSF53335">
    <property type="entry name" value="S-adenosyl-L-methionine-dependent methyltransferases"/>
    <property type="match status" value="1"/>
</dbReference>
<sequence>MADVDLTTQATSLAQYFLDNSNSNSNPPTSPSPITISETTHRLAILSSFSIPPGSRILEIGCGQGDSTIILASLVGATGHIDAYDPGSPDYGSPFTLGQSQAFIKAGALGPRIEFHRTLPFQNSDGKDRDKEYDFIVLSHCIYYFASPGILPALLRTLPKSKFLCIAEWSLHASAPAQVPHVLTALLLGLLESKRVVESTGNIRTVLSPAQISGVVRESGLWVMEGESGNGCGELKVTGEGLRHAYWE</sequence>
<dbReference type="OrthoDB" id="8300214at2759"/>
<dbReference type="GO" id="GO:0008168">
    <property type="term" value="F:methyltransferase activity"/>
    <property type="evidence" value="ECO:0007669"/>
    <property type="project" value="UniProtKB-KW"/>
</dbReference>
<accession>A0A7D8UR26</accession>
<dbReference type="Proteomes" id="UP000481288">
    <property type="component" value="Unassembled WGS sequence"/>
</dbReference>
<gene>
    <name evidence="1" type="primary">ustM</name>
    <name evidence="1" type="ORF">LCER1_G005349</name>
</gene>
<reference evidence="1 2" key="1">
    <citation type="submission" date="2018-05" db="EMBL/GenBank/DDBJ databases">
        <title>Whole genome sequencing for identification of molecular markers to develop diagnostic detection tools for the regulated plant pathogen Lachnellula willkommii.</title>
        <authorList>
            <person name="Giroux E."/>
            <person name="Bilodeau G."/>
        </authorList>
    </citation>
    <scope>NUCLEOTIDE SEQUENCE [LARGE SCALE GENOMIC DNA]</scope>
    <source>
        <strain evidence="1 2">CBS 625.97</strain>
    </source>
</reference>
<dbReference type="Pfam" id="PF13489">
    <property type="entry name" value="Methyltransf_23"/>
    <property type="match status" value="1"/>
</dbReference>
<dbReference type="CDD" id="cd02440">
    <property type="entry name" value="AdoMet_MTases"/>
    <property type="match status" value="1"/>
</dbReference>
<dbReference type="EMBL" id="QGMG01000281">
    <property type="protein sequence ID" value="TVY55044.1"/>
    <property type="molecule type" value="Genomic_DNA"/>
</dbReference>
<organism evidence="1 2">
    <name type="scientific">Lachnellula cervina</name>
    <dbReference type="NCBI Taxonomy" id="1316786"/>
    <lineage>
        <taxon>Eukaryota</taxon>
        <taxon>Fungi</taxon>
        <taxon>Dikarya</taxon>
        <taxon>Ascomycota</taxon>
        <taxon>Pezizomycotina</taxon>
        <taxon>Leotiomycetes</taxon>
        <taxon>Helotiales</taxon>
        <taxon>Lachnaceae</taxon>
        <taxon>Lachnellula</taxon>
    </lineage>
</organism>
<evidence type="ECO:0000313" key="2">
    <source>
        <dbReference type="Proteomes" id="UP000481288"/>
    </source>
</evidence>
<protein>
    <submittedName>
        <fullName evidence="1">Methyltransferase ustM</fullName>
    </submittedName>
</protein>
<dbReference type="AlphaFoldDB" id="A0A7D8UR26"/>
<evidence type="ECO:0000313" key="1">
    <source>
        <dbReference type="EMBL" id="TVY55044.1"/>
    </source>
</evidence>
<feature type="non-terminal residue" evidence="1">
    <location>
        <position position="248"/>
    </location>
</feature>
<keyword evidence="1" id="KW-0489">Methyltransferase</keyword>
<comment type="caution">
    <text evidence="1">The sequence shown here is derived from an EMBL/GenBank/DDBJ whole genome shotgun (WGS) entry which is preliminary data.</text>
</comment>
<dbReference type="InterPro" id="IPR029063">
    <property type="entry name" value="SAM-dependent_MTases_sf"/>
</dbReference>
<keyword evidence="2" id="KW-1185">Reference proteome</keyword>
<dbReference type="Gene3D" id="3.40.50.150">
    <property type="entry name" value="Vaccinia Virus protein VP39"/>
    <property type="match status" value="1"/>
</dbReference>
<keyword evidence="1" id="KW-0808">Transferase</keyword>
<dbReference type="GO" id="GO:0032259">
    <property type="term" value="P:methylation"/>
    <property type="evidence" value="ECO:0007669"/>
    <property type="project" value="UniProtKB-KW"/>
</dbReference>
<name>A0A7D8UR26_9HELO</name>
<proteinExistence type="predicted"/>